<evidence type="ECO:0000313" key="3">
    <source>
        <dbReference type="Proteomes" id="UP001237642"/>
    </source>
</evidence>
<protein>
    <submittedName>
        <fullName evidence="2">Uncharacterized protein</fullName>
    </submittedName>
</protein>
<keyword evidence="1" id="KW-1133">Transmembrane helix</keyword>
<dbReference type="PANTHER" id="PTHR36369:SF1">
    <property type="entry name" value="TRANSMEMBRANE PROTEIN"/>
    <property type="match status" value="1"/>
</dbReference>
<keyword evidence="3" id="KW-1185">Reference proteome</keyword>
<feature type="transmembrane region" description="Helical" evidence="1">
    <location>
        <begin position="20"/>
        <end position="44"/>
    </location>
</feature>
<reference evidence="2" key="1">
    <citation type="submission" date="2023-02" db="EMBL/GenBank/DDBJ databases">
        <title>Genome of toxic invasive species Heracleum sosnowskyi carries increased number of genes despite the absence of recent whole-genome duplications.</title>
        <authorList>
            <person name="Schelkunov M."/>
            <person name="Shtratnikova V."/>
            <person name="Makarenko M."/>
            <person name="Klepikova A."/>
            <person name="Omelchenko D."/>
            <person name="Novikova G."/>
            <person name="Obukhova E."/>
            <person name="Bogdanov V."/>
            <person name="Penin A."/>
            <person name="Logacheva M."/>
        </authorList>
    </citation>
    <scope>NUCLEOTIDE SEQUENCE</scope>
    <source>
        <strain evidence="2">Hsosn_3</strain>
        <tissue evidence="2">Leaf</tissue>
    </source>
</reference>
<keyword evidence="1" id="KW-0472">Membrane</keyword>
<dbReference type="AlphaFoldDB" id="A0AAD8I3D6"/>
<evidence type="ECO:0000256" key="1">
    <source>
        <dbReference type="SAM" id="Phobius"/>
    </source>
</evidence>
<reference evidence="2" key="2">
    <citation type="submission" date="2023-05" db="EMBL/GenBank/DDBJ databases">
        <authorList>
            <person name="Schelkunov M.I."/>
        </authorList>
    </citation>
    <scope>NUCLEOTIDE SEQUENCE</scope>
    <source>
        <strain evidence="2">Hsosn_3</strain>
        <tissue evidence="2">Leaf</tissue>
    </source>
</reference>
<accession>A0AAD8I3D6</accession>
<sequence length="185" mass="20788">MNAFSSPLESVAFDFILSDISTIFVSNLWTWMAVFCAGAASLFWRGAKSPLTLQIASTEPDIPVANSLNPSSLVSASSEPEMHKVVSSKRGYELRFKDTTILDNSDGVTKGKFVAYYYPEESENECNDEHYEIGNGEGEAHAELLRWFKVDKLERMKEINECGLYCCQDLTVFSGDIVRLWDDRS</sequence>
<dbReference type="PANTHER" id="PTHR36369">
    <property type="entry name" value="TRANSMEMBRANE PROTEIN"/>
    <property type="match status" value="1"/>
</dbReference>
<name>A0AAD8I3D6_9APIA</name>
<dbReference type="EMBL" id="JAUIZM010000006">
    <property type="protein sequence ID" value="KAK1377876.1"/>
    <property type="molecule type" value="Genomic_DNA"/>
</dbReference>
<comment type="caution">
    <text evidence="2">The sequence shown here is derived from an EMBL/GenBank/DDBJ whole genome shotgun (WGS) entry which is preliminary data.</text>
</comment>
<proteinExistence type="predicted"/>
<evidence type="ECO:0000313" key="2">
    <source>
        <dbReference type="EMBL" id="KAK1377876.1"/>
    </source>
</evidence>
<organism evidence="2 3">
    <name type="scientific">Heracleum sosnowskyi</name>
    <dbReference type="NCBI Taxonomy" id="360622"/>
    <lineage>
        <taxon>Eukaryota</taxon>
        <taxon>Viridiplantae</taxon>
        <taxon>Streptophyta</taxon>
        <taxon>Embryophyta</taxon>
        <taxon>Tracheophyta</taxon>
        <taxon>Spermatophyta</taxon>
        <taxon>Magnoliopsida</taxon>
        <taxon>eudicotyledons</taxon>
        <taxon>Gunneridae</taxon>
        <taxon>Pentapetalae</taxon>
        <taxon>asterids</taxon>
        <taxon>campanulids</taxon>
        <taxon>Apiales</taxon>
        <taxon>Apiaceae</taxon>
        <taxon>Apioideae</taxon>
        <taxon>apioid superclade</taxon>
        <taxon>Tordylieae</taxon>
        <taxon>Tordyliinae</taxon>
        <taxon>Heracleum</taxon>
    </lineage>
</organism>
<gene>
    <name evidence="2" type="ORF">POM88_024620</name>
</gene>
<keyword evidence="1" id="KW-0812">Transmembrane</keyword>
<dbReference type="Proteomes" id="UP001237642">
    <property type="component" value="Unassembled WGS sequence"/>
</dbReference>